<feature type="compositionally biased region" description="Basic residues" evidence="1">
    <location>
        <begin position="26"/>
        <end position="36"/>
    </location>
</feature>
<sequence>MDKVHGHDVGTREDEEQHGKLIGSVKKGKRFWKGKQQKNVGGGKKIQSGNKFKETRRCHHCNEVRQLRASCKIWQAEKKTKEQQTESDDEDEDDRKARRPRLRKTRLKGLGHE</sequence>
<evidence type="ECO:0000256" key="1">
    <source>
        <dbReference type="SAM" id="MobiDB-lite"/>
    </source>
</evidence>
<feature type="region of interest" description="Disordered" evidence="1">
    <location>
        <begin position="75"/>
        <end position="113"/>
    </location>
</feature>
<dbReference type="Proteomes" id="UP000198211">
    <property type="component" value="Unassembled WGS sequence"/>
</dbReference>
<proteinExistence type="predicted"/>
<protein>
    <submittedName>
        <fullName evidence="2">Uncharacterized protein</fullName>
    </submittedName>
</protein>
<dbReference type="AlphaFoldDB" id="A0A225V3C2"/>
<comment type="caution">
    <text evidence="2">The sequence shown here is derived from an EMBL/GenBank/DDBJ whole genome shotgun (WGS) entry which is preliminary data.</text>
</comment>
<evidence type="ECO:0000313" key="3">
    <source>
        <dbReference type="Proteomes" id="UP000198211"/>
    </source>
</evidence>
<reference evidence="3" key="1">
    <citation type="submission" date="2017-03" db="EMBL/GenBank/DDBJ databases">
        <title>Phytopthora megakarya and P. palmivora, two closely related causual agents of cacao black pod achieved similar genome size and gene model numbers by different mechanisms.</title>
        <authorList>
            <person name="Ali S."/>
            <person name="Shao J."/>
            <person name="Larry D.J."/>
            <person name="Kronmiller B."/>
            <person name="Shen D."/>
            <person name="Strem M.D."/>
            <person name="Melnick R.L."/>
            <person name="Guiltinan M.J."/>
            <person name="Tyler B.M."/>
            <person name="Meinhardt L.W."/>
            <person name="Bailey B.A."/>
        </authorList>
    </citation>
    <scope>NUCLEOTIDE SEQUENCE [LARGE SCALE GENOMIC DNA]</scope>
    <source>
        <strain evidence="3">zdho120</strain>
    </source>
</reference>
<accession>A0A225V3C2</accession>
<name>A0A225V3C2_9STRA</name>
<keyword evidence="3" id="KW-1185">Reference proteome</keyword>
<gene>
    <name evidence="2" type="ORF">PHMEG_00030198</name>
</gene>
<feature type="region of interest" description="Disordered" evidence="1">
    <location>
        <begin position="1"/>
        <end position="51"/>
    </location>
</feature>
<feature type="compositionally biased region" description="Basic and acidic residues" evidence="1">
    <location>
        <begin position="1"/>
        <end position="19"/>
    </location>
</feature>
<feature type="compositionally biased region" description="Basic residues" evidence="1">
    <location>
        <begin position="97"/>
        <end position="113"/>
    </location>
</feature>
<evidence type="ECO:0000313" key="2">
    <source>
        <dbReference type="EMBL" id="OWY98909.1"/>
    </source>
</evidence>
<feature type="compositionally biased region" description="Basic and acidic residues" evidence="1">
    <location>
        <begin position="75"/>
        <end position="84"/>
    </location>
</feature>
<organism evidence="2 3">
    <name type="scientific">Phytophthora megakarya</name>
    <dbReference type="NCBI Taxonomy" id="4795"/>
    <lineage>
        <taxon>Eukaryota</taxon>
        <taxon>Sar</taxon>
        <taxon>Stramenopiles</taxon>
        <taxon>Oomycota</taxon>
        <taxon>Peronosporomycetes</taxon>
        <taxon>Peronosporales</taxon>
        <taxon>Peronosporaceae</taxon>
        <taxon>Phytophthora</taxon>
    </lineage>
</organism>
<dbReference type="EMBL" id="NBNE01008957">
    <property type="protein sequence ID" value="OWY98909.1"/>
    <property type="molecule type" value="Genomic_DNA"/>
</dbReference>